<evidence type="ECO:0000256" key="2">
    <source>
        <dbReference type="SAM" id="Phobius"/>
    </source>
</evidence>
<evidence type="ECO:0000313" key="3">
    <source>
        <dbReference type="EMBL" id="UXX83971.1"/>
    </source>
</evidence>
<evidence type="ECO:0008006" key="5">
    <source>
        <dbReference type="Google" id="ProtNLM"/>
    </source>
</evidence>
<name>A0ABY6DCU7_9RHOB</name>
<evidence type="ECO:0000313" key="4">
    <source>
        <dbReference type="Proteomes" id="UP001064087"/>
    </source>
</evidence>
<gene>
    <name evidence="3" type="ORF">N7U68_04765</name>
</gene>
<dbReference type="EMBL" id="CP106738">
    <property type="protein sequence ID" value="UXX83971.1"/>
    <property type="molecule type" value="Genomic_DNA"/>
</dbReference>
<organism evidence="3 4">
    <name type="scientific">Roseovarius pelagicus</name>
    <dbReference type="NCBI Taxonomy" id="2980108"/>
    <lineage>
        <taxon>Bacteria</taxon>
        <taxon>Pseudomonadati</taxon>
        <taxon>Pseudomonadota</taxon>
        <taxon>Alphaproteobacteria</taxon>
        <taxon>Rhodobacterales</taxon>
        <taxon>Roseobacteraceae</taxon>
        <taxon>Roseovarius</taxon>
    </lineage>
</organism>
<sequence length="236" mass="24119">MMTDDGTNCSKTCWMMAAAAGVVLAILLMAVIGLGWFSSLLLGVLVFVICGVFFPKLFCGNAASGGAQATPTAPASRAPEVKPAATPAASPVPDAPTMPMGDAVPPADAAPADAIPPDAEPVVAAPAAAPPAAAAPAPLAPEAQAQPETLSAARGGNADNLKLIKGVGPKLEALLNKMGFYHFDQIAGWTAKEVAWVDQNLEGFKGRVSRDNWVEQAKTLAEGGETEFSKRSKGKK</sequence>
<keyword evidence="2" id="KW-0472">Membrane</keyword>
<feature type="compositionally biased region" description="Low complexity" evidence="1">
    <location>
        <begin position="133"/>
        <end position="148"/>
    </location>
</feature>
<feature type="region of interest" description="Disordered" evidence="1">
    <location>
        <begin position="68"/>
        <end position="116"/>
    </location>
</feature>
<feature type="compositionally biased region" description="Low complexity" evidence="1">
    <location>
        <begin position="103"/>
        <end position="116"/>
    </location>
</feature>
<proteinExistence type="predicted"/>
<reference evidence="3" key="1">
    <citation type="submission" date="2022-10" db="EMBL/GenBank/DDBJ databases">
        <title>Roseovarius pelagicus sp. nov., isolated from Arctic seawater.</title>
        <authorList>
            <person name="Hong Y.W."/>
            <person name="Hwang C.Y."/>
        </authorList>
    </citation>
    <scope>NUCLEOTIDE SEQUENCE</scope>
    <source>
        <strain evidence="3">HL-MP18</strain>
    </source>
</reference>
<dbReference type="RefSeq" id="WP_263048399.1">
    <property type="nucleotide sequence ID" value="NZ_CP106738.1"/>
</dbReference>
<protein>
    <recommendedName>
        <fullName evidence="5">NADH-quinone oxidoreductase subunit E</fullName>
    </recommendedName>
</protein>
<accession>A0ABY6DCU7</accession>
<dbReference type="Gene3D" id="1.10.150.20">
    <property type="entry name" value="5' to 3' exonuclease, C-terminal subdomain"/>
    <property type="match status" value="1"/>
</dbReference>
<evidence type="ECO:0000256" key="1">
    <source>
        <dbReference type="SAM" id="MobiDB-lite"/>
    </source>
</evidence>
<keyword evidence="2" id="KW-0812">Transmembrane</keyword>
<feature type="transmembrane region" description="Helical" evidence="2">
    <location>
        <begin position="40"/>
        <end position="59"/>
    </location>
</feature>
<feature type="transmembrane region" description="Helical" evidence="2">
    <location>
        <begin position="12"/>
        <end position="34"/>
    </location>
</feature>
<dbReference type="Proteomes" id="UP001064087">
    <property type="component" value="Chromosome"/>
</dbReference>
<keyword evidence="2" id="KW-1133">Transmembrane helix</keyword>
<keyword evidence="4" id="KW-1185">Reference proteome</keyword>
<feature type="region of interest" description="Disordered" evidence="1">
    <location>
        <begin position="133"/>
        <end position="153"/>
    </location>
</feature>